<feature type="domain" description="Nuclear mitotic apparatus protein 1 N-terminal hook" evidence="1">
    <location>
        <begin position="6"/>
        <end position="153"/>
    </location>
</feature>
<dbReference type="Pfam" id="PF21670">
    <property type="entry name" value="HOOK_N_NuMA"/>
    <property type="match status" value="1"/>
</dbReference>
<organism evidence="2 4">
    <name type="scientific">Pan troglodytes</name>
    <name type="common">Chimpanzee</name>
    <dbReference type="NCBI Taxonomy" id="9598"/>
    <lineage>
        <taxon>Eukaryota</taxon>
        <taxon>Metazoa</taxon>
        <taxon>Chordata</taxon>
        <taxon>Craniata</taxon>
        <taxon>Vertebrata</taxon>
        <taxon>Euteleostomi</taxon>
        <taxon>Mammalia</taxon>
        <taxon>Eutheria</taxon>
        <taxon>Euarchontoglires</taxon>
        <taxon>Primates</taxon>
        <taxon>Haplorrhini</taxon>
        <taxon>Catarrhini</taxon>
        <taxon>Hominidae</taxon>
        <taxon>Pan</taxon>
    </lineage>
</organism>
<comment type="caution">
    <text evidence="2">The sequence shown here is derived from an EMBL/GenBank/DDBJ whole genome shotgun (WGS) entry which is preliminary data.</text>
</comment>
<reference evidence="2 4" key="1">
    <citation type="submission" date="2017-12" db="EMBL/GenBank/DDBJ databases">
        <title>High-resolution comparative analysis of great ape genomes.</title>
        <authorList>
            <person name="Pollen A."/>
            <person name="Hastie A."/>
            <person name="Hormozdiari F."/>
            <person name="Dougherty M."/>
            <person name="Liu R."/>
            <person name="Chaisson M."/>
            <person name="Hoppe E."/>
            <person name="Hill C."/>
            <person name="Pang A."/>
            <person name="Hillier L."/>
            <person name="Baker C."/>
            <person name="Armstrong J."/>
            <person name="Shendure J."/>
            <person name="Paten B."/>
            <person name="Wilson R."/>
            <person name="Chao H."/>
            <person name="Schneider V."/>
            <person name="Ventura M."/>
            <person name="Kronenberg Z."/>
            <person name="Murali S."/>
            <person name="Gordon D."/>
            <person name="Cantsilieris S."/>
            <person name="Munson K."/>
            <person name="Nelson B."/>
            <person name="Raja A."/>
            <person name="Underwood J."/>
            <person name="Diekhans M."/>
            <person name="Fiddes I."/>
            <person name="Haussler D."/>
            <person name="Eichler E."/>
        </authorList>
    </citation>
    <scope>NUCLEOTIDE SEQUENCE [LARGE SCALE GENOMIC DNA]</scope>
    <source>
        <strain evidence="2">Yerkes chimp pedigree #C0471</strain>
        <tissue evidence="2">Blood</tissue>
    </source>
</reference>
<name>A0A2J8Q017_PANTR</name>
<dbReference type="AlphaFoldDB" id="A0A2J8Q017"/>
<dbReference type="CDD" id="cd22224">
    <property type="entry name" value="HkD_NuMA"/>
    <property type="match status" value="1"/>
</dbReference>
<gene>
    <name evidence="2" type="ORF">CK820_G0047607</name>
</gene>
<dbReference type="EMBL" id="NBAG03000097">
    <property type="protein sequence ID" value="PNI89611.1"/>
    <property type="molecule type" value="Genomic_DNA"/>
</dbReference>
<dbReference type="InterPro" id="IPR048724">
    <property type="entry name" value="NuMA_N_HOOK"/>
</dbReference>
<accession>A0A2J8Q017</accession>
<evidence type="ECO:0000313" key="3">
    <source>
        <dbReference type="EMBL" id="PNI89615.1"/>
    </source>
</evidence>
<dbReference type="SUPFAM" id="SSF116907">
    <property type="entry name" value="Hook domain"/>
    <property type="match status" value="1"/>
</dbReference>
<sequence length="159" mass="18000">MTLHATRGAALLSWVNSLHVADPVEAVLQLQDCSIFIKIIDRIHGTEEGQQILKQPVSERLDFVCSFLQKNRKHPSSPECLVSAQKVLEGSELELAKMTMLLLYHSTMSSKSPRDWEQFEYKIQAELAVILKFVLDHEDGLNLNEDLENFLQKAPVPST</sequence>
<dbReference type="Proteomes" id="UP000236370">
    <property type="component" value="Unassembled WGS sequence"/>
</dbReference>
<evidence type="ECO:0000313" key="2">
    <source>
        <dbReference type="EMBL" id="PNI89611.1"/>
    </source>
</evidence>
<evidence type="ECO:0000313" key="4">
    <source>
        <dbReference type="Proteomes" id="UP000236370"/>
    </source>
</evidence>
<proteinExistence type="predicted"/>
<dbReference type="EMBL" id="NBAG03000097">
    <property type="protein sequence ID" value="PNI89615.1"/>
    <property type="molecule type" value="Genomic_DNA"/>
</dbReference>
<feature type="non-terminal residue" evidence="2">
    <location>
        <position position="159"/>
    </location>
</feature>
<dbReference type="SMR" id="A0A2J8Q017"/>
<evidence type="ECO:0000259" key="1">
    <source>
        <dbReference type="Pfam" id="PF21670"/>
    </source>
</evidence>
<protein>
    <submittedName>
        <fullName evidence="2">NUMA1 isoform 20</fullName>
    </submittedName>
    <submittedName>
        <fullName evidence="3">NUMA1 isoform 25</fullName>
    </submittedName>
</protein>